<organism evidence="3 4">
    <name type="scientific">Neorhizobium galegae bv. officinalis</name>
    <dbReference type="NCBI Taxonomy" id="323656"/>
    <lineage>
        <taxon>Bacteria</taxon>
        <taxon>Pseudomonadati</taxon>
        <taxon>Pseudomonadota</taxon>
        <taxon>Alphaproteobacteria</taxon>
        <taxon>Hyphomicrobiales</taxon>
        <taxon>Rhizobiaceae</taxon>
        <taxon>Rhizobium/Agrobacterium group</taxon>
        <taxon>Neorhizobium</taxon>
    </lineage>
</organism>
<sequence length="166" mass="18261">MKTERADFYPPFFIWLGYSSIMFDFAAYAGLFSAAFIAATIFPMQSEAILVGLILADRYSLVGLLLVASVGNTAGAAVNWLLGRGVERFRDSRWFPVGEDKLDKAQAWYRKYGKWSLLLSWLPIGGDAITVAAGVLKEPLPTFLILVFIGKALRYVVLAAATLSLI</sequence>
<keyword evidence="1" id="KW-1133">Transmembrane helix</keyword>
<feature type="transmembrane region" description="Helical" evidence="1">
    <location>
        <begin position="142"/>
        <end position="165"/>
    </location>
</feature>
<evidence type="ECO:0000313" key="4">
    <source>
        <dbReference type="Proteomes" id="UP000046176"/>
    </source>
</evidence>
<dbReference type="InterPro" id="IPR032816">
    <property type="entry name" value="VTT_dom"/>
</dbReference>
<dbReference type="PANTHER" id="PTHR42709:SF4">
    <property type="entry name" value="INNER MEMBRANE PROTEIN YQAA"/>
    <property type="match status" value="1"/>
</dbReference>
<dbReference type="PANTHER" id="PTHR42709">
    <property type="entry name" value="ALKALINE PHOSPHATASE LIKE PROTEIN"/>
    <property type="match status" value="1"/>
</dbReference>
<gene>
    <name evidence="3" type="ORF">NGAL_HAMBI1145_28910</name>
</gene>
<evidence type="ECO:0000256" key="1">
    <source>
        <dbReference type="SAM" id="Phobius"/>
    </source>
</evidence>
<accession>A0A0T7FKJ3</accession>
<name>A0A0T7FKJ3_NEOGA</name>
<dbReference type="AlphaFoldDB" id="A0A0T7FKJ3"/>
<proteinExistence type="predicted"/>
<protein>
    <submittedName>
        <fullName evidence="3">Membrane protein-like protein</fullName>
    </submittedName>
</protein>
<feature type="transmembrane region" description="Helical" evidence="1">
    <location>
        <begin position="59"/>
        <end position="82"/>
    </location>
</feature>
<feature type="domain" description="VTT" evidence="2">
    <location>
        <begin position="49"/>
        <end position="160"/>
    </location>
</feature>
<evidence type="ECO:0000259" key="2">
    <source>
        <dbReference type="Pfam" id="PF09335"/>
    </source>
</evidence>
<dbReference type="InterPro" id="IPR051311">
    <property type="entry name" value="DedA_domain"/>
</dbReference>
<keyword evidence="1" id="KW-0812">Transmembrane</keyword>
<keyword evidence="1" id="KW-0472">Membrane</keyword>
<dbReference type="Proteomes" id="UP000046176">
    <property type="component" value="Unassembled WGS sequence"/>
</dbReference>
<dbReference type="Pfam" id="PF09335">
    <property type="entry name" value="VTT_dom"/>
    <property type="match status" value="1"/>
</dbReference>
<dbReference type="EMBL" id="CCRH01000007">
    <property type="protein sequence ID" value="CDZ35523.1"/>
    <property type="molecule type" value="Genomic_DNA"/>
</dbReference>
<evidence type="ECO:0000313" key="3">
    <source>
        <dbReference type="EMBL" id="CDZ35523.1"/>
    </source>
</evidence>
<feature type="transmembrane region" description="Helical" evidence="1">
    <location>
        <begin position="115"/>
        <end position="136"/>
    </location>
</feature>
<reference evidence="3 4" key="1">
    <citation type="submission" date="2014-08" db="EMBL/GenBank/DDBJ databases">
        <authorList>
            <person name="Chen Y.-H."/>
        </authorList>
    </citation>
    <scope>NUCLEOTIDE SEQUENCE [LARGE SCALE GENOMIC DNA]</scope>
</reference>
<feature type="transmembrane region" description="Helical" evidence="1">
    <location>
        <begin position="12"/>
        <end position="39"/>
    </location>
</feature>